<keyword evidence="2" id="KW-1185">Reference proteome</keyword>
<name>A0A9Q3H9T0_9BASI</name>
<sequence>MEIIHKAGNVHKNVGGVSRWEPENMPDNPDYLALEAEPQIPIKRINTTYTWTEFFEEVRESYKKDGNFHILTCLLDKDYKDTALVN</sequence>
<accession>A0A9Q3H9T0</accession>
<gene>
    <name evidence="1" type="ORF">O181_034035</name>
</gene>
<reference evidence="1" key="1">
    <citation type="submission" date="2021-03" db="EMBL/GenBank/DDBJ databases">
        <title>Draft genome sequence of rust myrtle Austropuccinia psidii MF-1, a brazilian biotype.</title>
        <authorList>
            <person name="Quecine M.C."/>
            <person name="Pachon D.M.R."/>
            <person name="Bonatelli M.L."/>
            <person name="Correr F.H."/>
            <person name="Franceschini L.M."/>
            <person name="Leite T.F."/>
            <person name="Margarido G.R.A."/>
            <person name="Almeida C.A."/>
            <person name="Ferrarezi J.A."/>
            <person name="Labate C.A."/>
        </authorList>
    </citation>
    <scope>NUCLEOTIDE SEQUENCE</scope>
    <source>
        <strain evidence="1">MF-1</strain>
    </source>
</reference>
<evidence type="ECO:0000313" key="1">
    <source>
        <dbReference type="EMBL" id="MBW0494320.1"/>
    </source>
</evidence>
<proteinExistence type="predicted"/>
<dbReference type="Proteomes" id="UP000765509">
    <property type="component" value="Unassembled WGS sequence"/>
</dbReference>
<dbReference type="AlphaFoldDB" id="A0A9Q3H9T0"/>
<comment type="caution">
    <text evidence="1">The sequence shown here is derived from an EMBL/GenBank/DDBJ whole genome shotgun (WGS) entry which is preliminary data.</text>
</comment>
<dbReference type="EMBL" id="AVOT02012517">
    <property type="protein sequence ID" value="MBW0494320.1"/>
    <property type="molecule type" value="Genomic_DNA"/>
</dbReference>
<protein>
    <submittedName>
        <fullName evidence="1">Uncharacterized protein</fullName>
    </submittedName>
</protein>
<evidence type="ECO:0000313" key="2">
    <source>
        <dbReference type="Proteomes" id="UP000765509"/>
    </source>
</evidence>
<organism evidence="1 2">
    <name type="scientific">Austropuccinia psidii MF-1</name>
    <dbReference type="NCBI Taxonomy" id="1389203"/>
    <lineage>
        <taxon>Eukaryota</taxon>
        <taxon>Fungi</taxon>
        <taxon>Dikarya</taxon>
        <taxon>Basidiomycota</taxon>
        <taxon>Pucciniomycotina</taxon>
        <taxon>Pucciniomycetes</taxon>
        <taxon>Pucciniales</taxon>
        <taxon>Sphaerophragmiaceae</taxon>
        <taxon>Austropuccinia</taxon>
    </lineage>
</organism>